<feature type="domain" description="Xaa-Pro dipeptidyl-peptidase-like" evidence="2">
    <location>
        <begin position="52"/>
        <end position="264"/>
    </location>
</feature>
<dbReference type="Pfam" id="PF02129">
    <property type="entry name" value="Peptidase_S15"/>
    <property type="match status" value="1"/>
</dbReference>
<gene>
    <name evidence="3" type="ORF">S12H4_18363</name>
</gene>
<dbReference type="Gene3D" id="3.40.50.1820">
    <property type="entry name" value="alpha/beta hydrolase"/>
    <property type="match status" value="1"/>
</dbReference>
<sequence length="305" mass="33495">MNKNTNHNLKKNIRGKKMFILLAAILLLAILFLVFPRHATQEKVSDYLALSDGTRLAYDLFLPANDGVPANGPFPTLFKYTPYNRAWTIFDKDGQYNFDMPGAPWYAELAMRIRKLIISLVVPDGNGNIQDVVARTEWVGDMIKSGYAVIVVDRPGSGASFGRLAADPDIIVNETDEILNWIAARRWCDGNIGMFGDSIQAQIQFQAASTGNPHLKAILPATTWMDQYSSSVFPGGVYNKALGNTYEQIQKVFNKIATPVDNDTDGILLAQARAERGGTSELAKAVEGGKTAPFRDAMTSDGQKT</sequence>
<reference evidence="3" key="1">
    <citation type="journal article" date="2014" name="Front. Microbiol.">
        <title>High frequency of phylogenetically diverse reductive dehalogenase-homologous genes in deep subseafloor sedimentary metagenomes.</title>
        <authorList>
            <person name="Kawai M."/>
            <person name="Futagami T."/>
            <person name="Toyoda A."/>
            <person name="Takaki Y."/>
            <person name="Nishi S."/>
            <person name="Hori S."/>
            <person name="Arai W."/>
            <person name="Tsubouchi T."/>
            <person name="Morono Y."/>
            <person name="Uchiyama I."/>
            <person name="Ito T."/>
            <person name="Fujiyama A."/>
            <person name="Inagaki F."/>
            <person name="Takami H."/>
        </authorList>
    </citation>
    <scope>NUCLEOTIDE SEQUENCE</scope>
    <source>
        <strain evidence="3">Expedition CK06-06</strain>
    </source>
</reference>
<protein>
    <recommendedName>
        <fullName evidence="2">Xaa-Pro dipeptidyl-peptidase-like domain-containing protein</fullName>
    </recommendedName>
</protein>
<name>X1R554_9ZZZZ</name>
<evidence type="ECO:0000313" key="3">
    <source>
        <dbReference type="EMBL" id="GAI75653.1"/>
    </source>
</evidence>
<feature type="non-terminal residue" evidence="3">
    <location>
        <position position="305"/>
    </location>
</feature>
<organism evidence="3">
    <name type="scientific">marine sediment metagenome</name>
    <dbReference type="NCBI Taxonomy" id="412755"/>
    <lineage>
        <taxon>unclassified sequences</taxon>
        <taxon>metagenomes</taxon>
        <taxon>ecological metagenomes</taxon>
    </lineage>
</organism>
<dbReference type="InterPro" id="IPR005674">
    <property type="entry name" value="CocE/Ser_esterase"/>
</dbReference>
<dbReference type="AlphaFoldDB" id="X1R554"/>
<feature type="region of interest" description="Disordered" evidence="1">
    <location>
        <begin position="280"/>
        <end position="305"/>
    </location>
</feature>
<accession>X1R554</accession>
<proteinExistence type="predicted"/>
<evidence type="ECO:0000256" key="1">
    <source>
        <dbReference type="SAM" id="MobiDB-lite"/>
    </source>
</evidence>
<comment type="caution">
    <text evidence="3">The sequence shown here is derived from an EMBL/GenBank/DDBJ whole genome shotgun (WGS) entry which is preliminary data.</text>
</comment>
<evidence type="ECO:0000259" key="2">
    <source>
        <dbReference type="Pfam" id="PF02129"/>
    </source>
</evidence>
<dbReference type="InterPro" id="IPR029058">
    <property type="entry name" value="AB_hydrolase_fold"/>
</dbReference>
<dbReference type="GO" id="GO:0016787">
    <property type="term" value="F:hydrolase activity"/>
    <property type="evidence" value="ECO:0007669"/>
    <property type="project" value="InterPro"/>
</dbReference>
<dbReference type="EMBL" id="BARW01009061">
    <property type="protein sequence ID" value="GAI75653.1"/>
    <property type="molecule type" value="Genomic_DNA"/>
</dbReference>
<dbReference type="InterPro" id="IPR000383">
    <property type="entry name" value="Xaa-Pro-like_dom"/>
</dbReference>
<dbReference type="NCBIfam" id="TIGR00976">
    <property type="entry name" value="CocE_NonD"/>
    <property type="match status" value="1"/>
</dbReference>
<dbReference type="SUPFAM" id="SSF53474">
    <property type="entry name" value="alpha/beta-Hydrolases"/>
    <property type="match status" value="1"/>
</dbReference>